<dbReference type="Pfam" id="PF02687">
    <property type="entry name" value="FtsX"/>
    <property type="match status" value="2"/>
</dbReference>
<dbReference type="PANTHER" id="PTHR30287:SF1">
    <property type="entry name" value="INNER MEMBRANE PROTEIN"/>
    <property type="match status" value="1"/>
</dbReference>
<protein>
    <submittedName>
        <fullName evidence="8">ABC transporter permease</fullName>
    </submittedName>
</protein>
<accession>A0A161LQ74</accession>
<feature type="domain" description="ABC3 transporter permease C-terminal" evidence="7">
    <location>
        <begin position="326"/>
        <end position="435"/>
    </location>
</feature>
<comment type="subcellular location">
    <subcellularLocation>
        <location evidence="1">Cell membrane</location>
        <topology evidence="1">Multi-pass membrane protein</topology>
    </subcellularLocation>
</comment>
<keyword evidence="3 6" id="KW-0812">Transmembrane</keyword>
<organism evidence="8 9">
    <name type="scientific">Planomonospora sphaerica</name>
    <dbReference type="NCBI Taxonomy" id="161355"/>
    <lineage>
        <taxon>Bacteria</taxon>
        <taxon>Bacillati</taxon>
        <taxon>Actinomycetota</taxon>
        <taxon>Actinomycetes</taxon>
        <taxon>Streptosporangiales</taxon>
        <taxon>Streptosporangiaceae</taxon>
        <taxon>Planomonospora</taxon>
    </lineage>
</organism>
<evidence type="ECO:0000256" key="4">
    <source>
        <dbReference type="ARBA" id="ARBA00022989"/>
    </source>
</evidence>
<sequence length="446" mass="45777">MIKMAWGALRTRPVSFAGLATALFLAVSVITMFGSMVAAATTTEGGSDLALIGGAFGEIAMIMAMFVAVTTLGFAIRGQYRDLALLRTVAATPRQVRRLVRFQVAGLILLVSPPAWAAGAVAARSFLSALVDRGLAPAGASVPGNPLPPLIATLATVLVGLLATVFATWRISRGTPSAAMAGTSAETGRIGWFRTLLGLIVVGGVGVLCAFLVDQEPDEAAQAALLGALASMVALALLGPLPARIVVTLLGLPLRLLRGGESGGWLAAVNTRGHAHRLSSAVVPIALLVGLSTTFMVITDTIRHHMAGVLPDAVSDDDVWLRGVEVAMLALFGTVATLNTLISLTTARKREYALLTLIGATKRQLVRMLAAESVLTALTGVVLGVAVAAPVSVAFALSLTDDPIPYVSMGDYAPILIGAVLLAVTAEMAAGLRTIALDPATTVTAP</sequence>
<feature type="transmembrane region" description="Helical" evidence="6">
    <location>
        <begin position="49"/>
        <end position="76"/>
    </location>
</feature>
<dbReference type="GO" id="GO:0005886">
    <property type="term" value="C:plasma membrane"/>
    <property type="evidence" value="ECO:0007669"/>
    <property type="project" value="UniProtKB-SubCell"/>
</dbReference>
<reference evidence="8 9" key="1">
    <citation type="journal article" date="2016" name="Genome Announc.">
        <title>Draft Genome Sequence of Planomonospora sphaerica JCM9374, a Rare Actinomycete.</title>
        <authorList>
            <person name="Dohra H."/>
            <person name="Suzuki T."/>
            <person name="Inoue Y."/>
            <person name="Kodani S."/>
        </authorList>
    </citation>
    <scope>NUCLEOTIDE SEQUENCE [LARGE SCALE GENOMIC DNA]</scope>
    <source>
        <strain evidence="8 9">JCM 9374</strain>
    </source>
</reference>
<feature type="transmembrane region" description="Helical" evidence="6">
    <location>
        <begin position="319"/>
        <end position="342"/>
    </location>
</feature>
<dbReference type="OrthoDB" id="3223244at2"/>
<proteinExistence type="predicted"/>
<dbReference type="InterPro" id="IPR038766">
    <property type="entry name" value="Membrane_comp_ABC_pdt"/>
</dbReference>
<feature type="transmembrane region" description="Helical" evidence="6">
    <location>
        <begin position="374"/>
        <end position="400"/>
    </location>
</feature>
<feature type="transmembrane region" description="Helical" evidence="6">
    <location>
        <begin position="147"/>
        <end position="171"/>
    </location>
</feature>
<keyword evidence="4 6" id="KW-1133">Transmembrane helix</keyword>
<dbReference type="Proteomes" id="UP000077701">
    <property type="component" value="Unassembled WGS sequence"/>
</dbReference>
<evidence type="ECO:0000256" key="1">
    <source>
        <dbReference type="ARBA" id="ARBA00004651"/>
    </source>
</evidence>
<keyword evidence="5 6" id="KW-0472">Membrane</keyword>
<evidence type="ECO:0000313" key="8">
    <source>
        <dbReference type="EMBL" id="GAT70455.1"/>
    </source>
</evidence>
<reference evidence="9" key="2">
    <citation type="submission" date="2016-04" db="EMBL/GenBank/DDBJ databases">
        <title>Planomonospora sphaerica JCM9374 whole genome shotgun sequence.</title>
        <authorList>
            <person name="Suzuki T."/>
            <person name="Dohra H."/>
            <person name="Kodani S."/>
        </authorList>
    </citation>
    <scope>NUCLEOTIDE SEQUENCE [LARGE SCALE GENOMIC DNA]</scope>
    <source>
        <strain evidence="9">JCM 9374</strain>
    </source>
</reference>
<feature type="transmembrane region" description="Helical" evidence="6">
    <location>
        <begin position="278"/>
        <end position="299"/>
    </location>
</feature>
<feature type="transmembrane region" description="Helical" evidence="6">
    <location>
        <begin position="192"/>
        <end position="213"/>
    </location>
</feature>
<evidence type="ECO:0000313" key="9">
    <source>
        <dbReference type="Proteomes" id="UP000077701"/>
    </source>
</evidence>
<evidence type="ECO:0000256" key="2">
    <source>
        <dbReference type="ARBA" id="ARBA00022475"/>
    </source>
</evidence>
<dbReference type="RefSeq" id="WP_068902697.1">
    <property type="nucleotide sequence ID" value="NZ_BDCX01000017.1"/>
</dbReference>
<dbReference type="STRING" id="161355.PS9374_06137"/>
<evidence type="ECO:0000256" key="6">
    <source>
        <dbReference type="SAM" id="Phobius"/>
    </source>
</evidence>
<keyword evidence="2" id="KW-1003">Cell membrane</keyword>
<feature type="domain" description="ABC3 transporter permease C-terminal" evidence="7">
    <location>
        <begin position="56"/>
        <end position="176"/>
    </location>
</feature>
<feature type="transmembrane region" description="Helical" evidence="6">
    <location>
        <begin position="412"/>
        <end position="432"/>
    </location>
</feature>
<dbReference type="PANTHER" id="PTHR30287">
    <property type="entry name" value="MEMBRANE COMPONENT OF PREDICTED ABC SUPERFAMILY METABOLITE UPTAKE TRANSPORTER"/>
    <property type="match status" value="1"/>
</dbReference>
<feature type="transmembrane region" description="Helical" evidence="6">
    <location>
        <begin position="225"/>
        <end position="257"/>
    </location>
</feature>
<gene>
    <name evidence="8" type="ORF">PS9374_06137</name>
</gene>
<dbReference type="InterPro" id="IPR003838">
    <property type="entry name" value="ABC3_permease_C"/>
</dbReference>
<feature type="transmembrane region" description="Helical" evidence="6">
    <location>
        <begin position="104"/>
        <end position="127"/>
    </location>
</feature>
<name>A0A161LQ74_9ACTN</name>
<evidence type="ECO:0000256" key="3">
    <source>
        <dbReference type="ARBA" id="ARBA00022692"/>
    </source>
</evidence>
<evidence type="ECO:0000256" key="5">
    <source>
        <dbReference type="ARBA" id="ARBA00023136"/>
    </source>
</evidence>
<evidence type="ECO:0000259" key="7">
    <source>
        <dbReference type="Pfam" id="PF02687"/>
    </source>
</evidence>
<comment type="caution">
    <text evidence="8">The sequence shown here is derived from an EMBL/GenBank/DDBJ whole genome shotgun (WGS) entry which is preliminary data.</text>
</comment>
<dbReference type="AlphaFoldDB" id="A0A161LQ74"/>
<keyword evidence="9" id="KW-1185">Reference proteome</keyword>
<dbReference type="EMBL" id="BDCX01000017">
    <property type="protein sequence ID" value="GAT70455.1"/>
    <property type="molecule type" value="Genomic_DNA"/>
</dbReference>